<evidence type="ECO:0008006" key="3">
    <source>
        <dbReference type="Google" id="ProtNLM"/>
    </source>
</evidence>
<accession>C9LQM2</accession>
<dbReference type="EMBL" id="ACIM02000001">
    <property type="protein sequence ID" value="EEW97858.1"/>
    <property type="molecule type" value="Genomic_DNA"/>
</dbReference>
<sequence>MKNCAWKESRNLCIIGKEYKEEHMMDILKNETIKNAAAVLWHKFLLAETVNDIILSEIKDRLYLQNVDEDWLMSPETSPRDTFMARVTDLAFGDVVEEAVTSLYENKEALLPYSDLTEAKDPSRLYDLMMETAMGQLTCQDRSTVKKNPYYERIHISSDKENCIALTTADYLPYEFFQTFHRYKKENPFLYGEAGFFKERMTFPVILENNRVWMSVVPSEIRSMEKDIEAAKGKVITYGLGLGYYAFMASEKEEVESVTVVEMNRDVISLFKRNILPQFPNKEKIRIIEADAFAFIEKQEDGGYDTAFSDFWSGMDDGLDLYLRFMAKTARFAKTKHSYWIETCFMEYFFRPVLIRVLMEQITGKKIIMPEVSGRIRKVQNRFETYLKTKNDRITSPEELTLLFTNESMISLMRDFAIKDPMRP</sequence>
<dbReference type="eggNOG" id="COG0421">
    <property type="taxonomic scope" value="Bacteria"/>
</dbReference>
<dbReference type="SUPFAM" id="SSF53335">
    <property type="entry name" value="S-adenosyl-L-methionine-dependent methyltransferases"/>
    <property type="match status" value="1"/>
</dbReference>
<protein>
    <recommendedName>
        <fullName evidence="3">Spermidine synthase</fullName>
    </recommendedName>
</protein>
<dbReference type="AlphaFoldDB" id="C9LQM2"/>
<reference evidence="1" key="1">
    <citation type="submission" date="2009-09" db="EMBL/GenBank/DDBJ databases">
        <authorList>
            <person name="Weinstock G."/>
            <person name="Sodergren E."/>
            <person name="Clifton S."/>
            <person name="Fulton L."/>
            <person name="Fulton B."/>
            <person name="Courtney L."/>
            <person name="Fronick C."/>
            <person name="Harrison M."/>
            <person name="Strong C."/>
            <person name="Farmer C."/>
            <person name="Delahaunty K."/>
            <person name="Markovic C."/>
            <person name="Hall O."/>
            <person name="Minx P."/>
            <person name="Tomlinson C."/>
            <person name="Mitreva M."/>
            <person name="Nelson J."/>
            <person name="Hou S."/>
            <person name="Wollam A."/>
            <person name="Pepin K.H."/>
            <person name="Johnson M."/>
            <person name="Bhonagiri V."/>
            <person name="Nash W.E."/>
            <person name="Warren W."/>
            <person name="Chinwalla A."/>
            <person name="Mardis E.R."/>
            <person name="Wilson R.K."/>
        </authorList>
    </citation>
    <scope>NUCLEOTIDE SEQUENCE [LARGE SCALE GENOMIC DNA]</scope>
    <source>
        <strain evidence="1">DSM 15470</strain>
    </source>
</reference>
<dbReference type="STRING" id="592028.GCWU000321_01854"/>
<keyword evidence="2" id="KW-1185">Reference proteome</keyword>
<evidence type="ECO:0000313" key="1">
    <source>
        <dbReference type="EMBL" id="EEW97858.1"/>
    </source>
</evidence>
<dbReference type="InterPro" id="IPR029063">
    <property type="entry name" value="SAM-dependent_MTases_sf"/>
</dbReference>
<evidence type="ECO:0000313" key="2">
    <source>
        <dbReference type="Proteomes" id="UP000004736"/>
    </source>
</evidence>
<dbReference type="HOGENOM" id="CLU_695856_0_0_9"/>
<dbReference type="Proteomes" id="UP000004736">
    <property type="component" value="Unassembled WGS sequence"/>
</dbReference>
<proteinExistence type="predicted"/>
<dbReference type="Gene3D" id="3.40.50.150">
    <property type="entry name" value="Vaccinia Virus protein VP39"/>
    <property type="match status" value="1"/>
</dbReference>
<gene>
    <name evidence="1" type="ORF">GCWU000321_01854</name>
</gene>
<name>C9LQM2_9FIRM</name>
<organism evidence="1 2">
    <name type="scientific">Dialister invisus DSM 15470</name>
    <dbReference type="NCBI Taxonomy" id="592028"/>
    <lineage>
        <taxon>Bacteria</taxon>
        <taxon>Bacillati</taxon>
        <taxon>Bacillota</taxon>
        <taxon>Negativicutes</taxon>
        <taxon>Veillonellales</taxon>
        <taxon>Veillonellaceae</taxon>
        <taxon>Dialister</taxon>
    </lineage>
</organism>
<comment type="caution">
    <text evidence="1">The sequence shown here is derived from an EMBL/GenBank/DDBJ whole genome shotgun (WGS) entry which is preliminary data.</text>
</comment>